<proteinExistence type="predicted"/>
<sequence length="159" mass="18609">RVRERERDHWCRSGTDCYTDCQRGRNRSEQRLLGVYRKTHRGRTTRRRNRGIVTFASVACVSPPNPDRIYSLHYSSSPSSSRPLLLFLMNMPGWRRNLTFCLQRMHEEDFSGSLEVCSRASLAHVYLGTCCFASRCAHTCHHWFVPPFRRRLREATDSG</sequence>
<name>A0AAD9CHZ4_DISEL</name>
<evidence type="ECO:0000313" key="2">
    <source>
        <dbReference type="Proteomes" id="UP001228049"/>
    </source>
</evidence>
<gene>
    <name evidence="1" type="ORF">KUDE01_005229</name>
</gene>
<evidence type="ECO:0000313" key="1">
    <source>
        <dbReference type="EMBL" id="KAK1902265.1"/>
    </source>
</evidence>
<protein>
    <submittedName>
        <fullName evidence="1">Protein BOI2</fullName>
    </submittedName>
</protein>
<reference evidence="1" key="1">
    <citation type="submission" date="2023-04" db="EMBL/GenBank/DDBJ databases">
        <title>Chromosome-level genome of Chaenocephalus aceratus.</title>
        <authorList>
            <person name="Park H."/>
        </authorList>
    </citation>
    <scope>NUCLEOTIDE SEQUENCE</scope>
    <source>
        <strain evidence="1">DE</strain>
        <tissue evidence="1">Muscle</tissue>
    </source>
</reference>
<comment type="caution">
    <text evidence="1">The sequence shown here is derived from an EMBL/GenBank/DDBJ whole genome shotgun (WGS) entry which is preliminary data.</text>
</comment>
<keyword evidence="2" id="KW-1185">Reference proteome</keyword>
<feature type="non-terminal residue" evidence="1">
    <location>
        <position position="1"/>
    </location>
</feature>
<organism evidence="1 2">
    <name type="scientific">Dissostichus eleginoides</name>
    <name type="common">Patagonian toothfish</name>
    <name type="synonym">Dissostichus amissus</name>
    <dbReference type="NCBI Taxonomy" id="100907"/>
    <lineage>
        <taxon>Eukaryota</taxon>
        <taxon>Metazoa</taxon>
        <taxon>Chordata</taxon>
        <taxon>Craniata</taxon>
        <taxon>Vertebrata</taxon>
        <taxon>Euteleostomi</taxon>
        <taxon>Actinopterygii</taxon>
        <taxon>Neopterygii</taxon>
        <taxon>Teleostei</taxon>
        <taxon>Neoteleostei</taxon>
        <taxon>Acanthomorphata</taxon>
        <taxon>Eupercaria</taxon>
        <taxon>Perciformes</taxon>
        <taxon>Notothenioidei</taxon>
        <taxon>Nototheniidae</taxon>
        <taxon>Dissostichus</taxon>
    </lineage>
</organism>
<feature type="non-terminal residue" evidence="1">
    <location>
        <position position="159"/>
    </location>
</feature>
<dbReference type="AlphaFoldDB" id="A0AAD9CHZ4"/>
<accession>A0AAD9CHZ4</accession>
<dbReference type="Proteomes" id="UP001228049">
    <property type="component" value="Unassembled WGS sequence"/>
</dbReference>
<dbReference type="EMBL" id="JASDAP010000006">
    <property type="protein sequence ID" value="KAK1902265.1"/>
    <property type="molecule type" value="Genomic_DNA"/>
</dbReference>